<reference evidence="2 3" key="1">
    <citation type="submission" date="2022-06" db="EMBL/GenBank/DDBJ databases">
        <title>New Species of the Genus Actinoplanes, ActinopZanes ferrugineus.</title>
        <authorList>
            <person name="Ding P."/>
        </authorList>
    </citation>
    <scope>NUCLEOTIDE SEQUENCE [LARGE SCALE GENOMIC DNA]</scope>
    <source>
        <strain evidence="2 3">TRM88003</strain>
    </source>
</reference>
<dbReference type="Proteomes" id="UP001523369">
    <property type="component" value="Unassembled WGS sequence"/>
</dbReference>
<dbReference type="Pfam" id="PF11716">
    <property type="entry name" value="MDMPI_N"/>
    <property type="match status" value="1"/>
</dbReference>
<accession>A0ABT1DVC3</accession>
<dbReference type="NCBIfam" id="TIGR03083">
    <property type="entry name" value="maleylpyruvate isomerase family mycothiol-dependent enzyme"/>
    <property type="match status" value="1"/>
</dbReference>
<dbReference type="InterPro" id="IPR034660">
    <property type="entry name" value="DinB/YfiT-like"/>
</dbReference>
<dbReference type="Gene3D" id="1.20.120.450">
    <property type="entry name" value="dinb family like domain"/>
    <property type="match status" value="1"/>
</dbReference>
<keyword evidence="2" id="KW-0413">Isomerase</keyword>
<gene>
    <name evidence="2" type="ORF">M1L60_29805</name>
</gene>
<proteinExistence type="predicted"/>
<dbReference type="GO" id="GO:0016853">
    <property type="term" value="F:isomerase activity"/>
    <property type="evidence" value="ECO:0007669"/>
    <property type="project" value="UniProtKB-KW"/>
</dbReference>
<keyword evidence="3" id="KW-1185">Reference proteome</keyword>
<organism evidence="2 3">
    <name type="scientific">Paractinoplanes aksuensis</name>
    <dbReference type="NCBI Taxonomy" id="2939490"/>
    <lineage>
        <taxon>Bacteria</taxon>
        <taxon>Bacillati</taxon>
        <taxon>Actinomycetota</taxon>
        <taxon>Actinomycetes</taxon>
        <taxon>Micromonosporales</taxon>
        <taxon>Micromonosporaceae</taxon>
        <taxon>Paractinoplanes</taxon>
    </lineage>
</organism>
<comment type="caution">
    <text evidence="2">The sequence shown here is derived from an EMBL/GenBank/DDBJ whole genome shotgun (WGS) entry which is preliminary data.</text>
</comment>
<sequence length="212" mass="22697">MDAIDPVRDAIAGERRRVADLIDSLSPAQLETPSLCGAWTVRQVAGHLVAAIEAPRGATFSALLRSGFRVHRANALLAVEMARQPPADLAATLRRKAYDDFRPPIVGFPGQLTDLQVHGQDMRRPLGLPHGLVPDRLRLSLDFLTGGRATGFTPRRRPAGLRFEATDLDWAYGTGALVSGPAEALMMALTGRAPVLGELDGPGVRVLAGRIT</sequence>
<evidence type="ECO:0000313" key="3">
    <source>
        <dbReference type="Proteomes" id="UP001523369"/>
    </source>
</evidence>
<dbReference type="InterPro" id="IPR024344">
    <property type="entry name" value="MDMPI_metal-binding"/>
</dbReference>
<dbReference type="EMBL" id="JAMYJR010000032">
    <property type="protein sequence ID" value="MCO8274799.1"/>
    <property type="molecule type" value="Genomic_DNA"/>
</dbReference>
<dbReference type="SUPFAM" id="SSF109854">
    <property type="entry name" value="DinB/YfiT-like putative metalloenzymes"/>
    <property type="match status" value="1"/>
</dbReference>
<feature type="domain" description="Mycothiol-dependent maleylpyruvate isomerase metal-binding" evidence="1">
    <location>
        <begin position="14"/>
        <end position="97"/>
    </location>
</feature>
<evidence type="ECO:0000259" key="1">
    <source>
        <dbReference type="Pfam" id="PF11716"/>
    </source>
</evidence>
<dbReference type="RefSeq" id="WP_253240858.1">
    <property type="nucleotide sequence ID" value="NZ_JAMYJR010000032.1"/>
</dbReference>
<evidence type="ECO:0000313" key="2">
    <source>
        <dbReference type="EMBL" id="MCO8274799.1"/>
    </source>
</evidence>
<dbReference type="InterPro" id="IPR017517">
    <property type="entry name" value="Maleyloyr_isom"/>
</dbReference>
<name>A0ABT1DVC3_9ACTN</name>
<protein>
    <submittedName>
        <fullName evidence="2">Maleylpyruvate isomerase family mycothiol-dependent enzyme</fullName>
    </submittedName>
</protein>